<evidence type="ECO:0000259" key="8">
    <source>
        <dbReference type="PROSITE" id="PS51332"/>
    </source>
</evidence>
<dbReference type="GO" id="GO:0046872">
    <property type="term" value="F:metal ion binding"/>
    <property type="evidence" value="ECO:0007669"/>
    <property type="project" value="UniProtKB-KW"/>
</dbReference>
<dbReference type="Pfam" id="PF04055">
    <property type="entry name" value="Radical_SAM"/>
    <property type="match status" value="1"/>
</dbReference>
<name>A0A0G1CFP7_9BACT</name>
<dbReference type="Gene3D" id="3.20.20.70">
    <property type="entry name" value="Aldolase class I"/>
    <property type="match status" value="1"/>
</dbReference>
<organism evidence="10 11">
    <name type="scientific">Candidatus Magasanikbacteria bacterium GW2011_GWA2_42_32</name>
    <dbReference type="NCBI Taxonomy" id="1619039"/>
    <lineage>
        <taxon>Bacteria</taxon>
        <taxon>Candidatus Magasanikiibacteriota</taxon>
    </lineage>
</organism>
<keyword evidence="6" id="KW-0408">Iron</keyword>
<keyword evidence="4" id="KW-0949">S-adenosyl-L-methionine</keyword>
<proteinExistence type="predicted"/>
<evidence type="ECO:0000313" key="11">
    <source>
        <dbReference type="Proteomes" id="UP000034837"/>
    </source>
</evidence>
<keyword evidence="3" id="KW-0808">Transferase</keyword>
<comment type="cofactor">
    <cofactor evidence="1">
        <name>[4Fe-4S] cluster</name>
        <dbReference type="ChEBI" id="CHEBI:49883"/>
    </cofactor>
</comment>
<dbReference type="Proteomes" id="UP000034837">
    <property type="component" value="Unassembled WGS sequence"/>
</dbReference>
<dbReference type="GO" id="GO:0031419">
    <property type="term" value="F:cobalamin binding"/>
    <property type="evidence" value="ECO:0007669"/>
    <property type="project" value="InterPro"/>
</dbReference>
<dbReference type="GO" id="GO:0051539">
    <property type="term" value="F:4 iron, 4 sulfur cluster binding"/>
    <property type="evidence" value="ECO:0007669"/>
    <property type="project" value="UniProtKB-KW"/>
</dbReference>
<dbReference type="Gene3D" id="3.40.50.280">
    <property type="entry name" value="Cobalamin-binding domain"/>
    <property type="match status" value="1"/>
</dbReference>
<keyword evidence="5" id="KW-0479">Metal-binding</keyword>
<protein>
    <submittedName>
        <fullName evidence="10">Magnesium-protoporphyrin IX monomethyl ester (Oxidative) cyclase</fullName>
    </submittedName>
</protein>
<dbReference type="SUPFAM" id="SSF102114">
    <property type="entry name" value="Radical SAM enzymes"/>
    <property type="match status" value="1"/>
</dbReference>
<keyword evidence="7" id="KW-0411">Iron-sulfur</keyword>
<dbReference type="SFLD" id="SFLDG01123">
    <property type="entry name" value="methyltransferase_(Class_B)"/>
    <property type="match status" value="1"/>
</dbReference>
<dbReference type="PROSITE" id="PS51918">
    <property type="entry name" value="RADICAL_SAM"/>
    <property type="match status" value="1"/>
</dbReference>
<dbReference type="CDD" id="cd01335">
    <property type="entry name" value="Radical_SAM"/>
    <property type="match status" value="1"/>
</dbReference>
<dbReference type="InterPro" id="IPR013785">
    <property type="entry name" value="Aldolase_TIM"/>
</dbReference>
<evidence type="ECO:0000256" key="7">
    <source>
        <dbReference type="ARBA" id="ARBA00023014"/>
    </source>
</evidence>
<dbReference type="InterPro" id="IPR007197">
    <property type="entry name" value="rSAM"/>
</dbReference>
<evidence type="ECO:0000259" key="9">
    <source>
        <dbReference type="PROSITE" id="PS51918"/>
    </source>
</evidence>
<evidence type="ECO:0000256" key="1">
    <source>
        <dbReference type="ARBA" id="ARBA00001966"/>
    </source>
</evidence>
<dbReference type="SFLD" id="SFLDG01082">
    <property type="entry name" value="B12-binding_domain_containing"/>
    <property type="match status" value="1"/>
</dbReference>
<dbReference type="SMART" id="SM00729">
    <property type="entry name" value="Elp3"/>
    <property type="match status" value="1"/>
</dbReference>
<dbReference type="PROSITE" id="PS51332">
    <property type="entry name" value="B12_BINDING"/>
    <property type="match status" value="1"/>
</dbReference>
<evidence type="ECO:0000256" key="3">
    <source>
        <dbReference type="ARBA" id="ARBA00022679"/>
    </source>
</evidence>
<evidence type="ECO:0000256" key="2">
    <source>
        <dbReference type="ARBA" id="ARBA00022603"/>
    </source>
</evidence>
<dbReference type="InterPro" id="IPR006158">
    <property type="entry name" value="Cobalamin-bd"/>
</dbReference>
<reference evidence="10 11" key="1">
    <citation type="journal article" date="2015" name="Nature">
        <title>rRNA introns, odd ribosomes, and small enigmatic genomes across a large radiation of phyla.</title>
        <authorList>
            <person name="Brown C.T."/>
            <person name="Hug L.A."/>
            <person name="Thomas B.C."/>
            <person name="Sharon I."/>
            <person name="Castelle C.J."/>
            <person name="Singh A."/>
            <person name="Wilkins M.J."/>
            <person name="Williams K.H."/>
            <person name="Banfield J.F."/>
        </authorList>
    </citation>
    <scope>NUCLEOTIDE SEQUENCE [LARGE SCALE GENOMIC DNA]</scope>
</reference>
<dbReference type="CDD" id="cd02068">
    <property type="entry name" value="radical_SAM_B12_BD"/>
    <property type="match status" value="1"/>
</dbReference>
<comment type="caution">
    <text evidence="10">The sequence shown here is derived from an EMBL/GenBank/DDBJ whole genome shotgun (WGS) entry which is preliminary data.</text>
</comment>
<dbReference type="GO" id="GO:0003824">
    <property type="term" value="F:catalytic activity"/>
    <property type="evidence" value="ECO:0007669"/>
    <property type="project" value="InterPro"/>
</dbReference>
<dbReference type="InterPro" id="IPR006638">
    <property type="entry name" value="Elp3/MiaA/NifB-like_rSAM"/>
</dbReference>
<evidence type="ECO:0000313" key="10">
    <source>
        <dbReference type="EMBL" id="KKS57396.1"/>
    </source>
</evidence>
<keyword evidence="2" id="KW-0489">Methyltransferase</keyword>
<evidence type="ECO:0000256" key="6">
    <source>
        <dbReference type="ARBA" id="ARBA00023004"/>
    </source>
</evidence>
<dbReference type="InterPro" id="IPR051198">
    <property type="entry name" value="BchE-like"/>
</dbReference>
<dbReference type="AlphaFoldDB" id="A0A0G1CFP7"/>
<dbReference type="InterPro" id="IPR058240">
    <property type="entry name" value="rSAM_sf"/>
</dbReference>
<dbReference type="Pfam" id="PF02310">
    <property type="entry name" value="B12-binding"/>
    <property type="match status" value="1"/>
</dbReference>
<feature type="domain" description="B12-binding" evidence="8">
    <location>
        <begin position="1"/>
        <end position="149"/>
    </location>
</feature>
<dbReference type="PANTHER" id="PTHR43409">
    <property type="entry name" value="ANAEROBIC MAGNESIUM-PROTOPORPHYRIN IX MONOMETHYL ESTER CYCLASE-RELATED"/>
    <property type="match status" value="1"/>
</dbReference>
<dbReference type="SUPFAM" id="SSF52242">
    <property type="entry name" value="Cobalamin (vitamin B12)-binding domain"/>
    <property type="match status" value="1"/>
</dbReference>
<dbReference type="InterPro" id="IPR036724">
    <property type="entry name" value="Cobalamin-bd_sf"/>
</dbReference>
<feature type="domain" description="Radical SAM core" evidence="9">
    <location>
        <begin position="199"/>
        <end position="426"/>
    </location>
</feature>
<accession>A0A0G1CFP7</accession>
<dbReference type="SFLD" id="SFLDS00029">
    <property type="entry name" value="Radical_SAM"/>
    <property type="match status" value="1"/>
</dbReference>
<dbReference type="InterPro" id="IPR034466">
    <property type="entry name" value="Methyltransferase_Class_B"/>
</dbReference>
<evidence type="ECO:0000256" key="4">
    <source>
        <dbReference type="ARBA" id="ARBA00022691"/>
    </source>
</evidence>
<dbReference type="PANTHER" id="PTHR43409:SF7">
    <property type="entry name" value="BLL1977 PROTEIN"/>
    <property type="match status" value="1"/>
</dbReference>
<dbReference type="EMBL" id="LCDO01000001">
    <property type="protein sequence ID" value="KKS57396.1"/>
    <property type="molecule type" value="Genomic_DNA"/>
</dbReference>
<evidence type="ECO:0000256" key="5">
    <source>
        <dbReference type="ARBA" id="ARBA00022723"/>
    </source>
</evidence>
<gene>
    <name evidence="10" type="ORF">UV20_C0001G0036</name>
</gene>
<sequence length="471" mass="53895">MRIVFITPPFDLMKQGYGSKNSIKAGFFPPLGIGYLAAPLLKKGHQVKIIDASPLNYQNEDIFRELSFFNPDIIGISSLTAAANEAYSLIHFLKKRFPSIPIVLGGAHATCFPEMVFENAPELNALVYGEGEGVFEEIIESLEKNGEIRNDIRSTWVKSKEGNIIKNLPADPVMDLDKILSPAWELYNHKIYRPLPLQYKKLPVANVITSRGCPWGRCTFCFESGRAAQKYRRYSPQRAVQEIKILIEKFGINEVSFWDDNFLVNEKWLFDFCDLLDKENIHIPWSANGRVNTVTKPMLERAKKAGLWNIFFGFETGNEDLLLRIKKGATLEQAKQAARWANELGIDTRGSFILALPGETPAKALKTIAFAKELNITYAQFLPVYPEWGTELYEDALQSGQIMSLYKSRTGVTYIPNGYKDSAQVREMQKRAYRSFYFRPGYFWKHIKRLRNWDTIKQYFEALKYILGVSS</sequence>